<dbReference type="Proteomes" id="UP001177260">
    <property type="component" value="Unassembled WGS sequence"/>
</dbReference>
<proteinExistence type="predicted"/>
<sequence>MQSLVLPPSSFIATEFGHPRFDPVPDRLPLNLPRSTNARRCTPRDLPLPRSMSDSVPAEDPLETSANVRRLGHPELHQSVTTAASSSASSTAATISAGTVPGSLLVSGSPAATTTTVHEPPLHRVASAQVDDLSRPVFGLADTFSASRLPPTLGGQVPPPPPSAPTYSQTTFGTSSPATGARGIPQKPTRRTKAHVASACVNCKKKHLGCDPARPCRRCVLSGKEATCVDVTHKKRGRPPLKAEEASLRSYPAQVDSGATPAGPHGHQSRRAMHRATSSREIRPMTDLHIPSGPPGIMGLRAAPMPPHRWQPSVYPSNLDPALTMQRNIGHRRFSSSGSVQSITSASPPGFVPMPAAYNPALGPGRMPVGVGRPLSSYGNQAFHPAPSPPQYQQTYGHLMSSPYADSARMANRMAMGEPPMRDPRESYLESPVRLPPIYPPTMASPSSGSQQPHRSSDYSMGWSPRARDEGYEPRQPMTGHGFLDPISPTSQMRQAMSEVSYGETVPRVLSAVDPAVQRQSLQLSSARVRDEEPTAEADTGESRPAKRRKMALDDMVNG</sequence>
<organism evidence="1 2">
    <name type="scientific">Aspergillus melleus</name>
    <dbReference type="NCBI Taxonomy" id="138277"/>
    <lineage>
        <taxon>Eukaryota</taxon>
        <taxon>Fungi</taxon>
        <taxon>Dikarya</taxon>
        <taxon>Ascomycota</taxon>
        <taxon>Pezizomycotina</taxon>
        <taxon>Eurotiomycetes</taxon>
        <taxon>Eurotiomycetidae</taxon>
        <taxon>Eurotiales</taxon>
        <taxon>Aspergillaceae</taxon>
        <taxon>Aspergillus</taxon>
        <taxon>Aspergillus subgen. Circumdati</taxon>
    </lineage>
</organism>
<name>A0ACC3AUB3_9EURO</name>
<reference evidence="1 2" key="1">
    <citation type="journal article" date="2023" name="ACS Omega">
        <title>Identification of the Neoaspergillic Acid Biosynthesis Gene Cluster by Establishing an In Vitro CRISPR-Ribonucleoprotein Genetic System in Aspergillus melleus.</title>
        <authorList>
            <person name="Yuan B."/>
            <person name="Grau M.F."/>
            <person name="Murata R.M."/>
            <person name="Torok T."/>
            <person name="Venkateswaran K."/>
            <person name="Stajich J.E."/>
            <person name="Wang C.C.C."/>
        </authorList>
    </citation>
    <scope>NUCLEOTIDE SEQUENCE [LARGE SCALE GENOMIC DNA]</scope>
    <source>
        <strain evidence="1 2">IMV 1140</strain>
    </source>
</reference>
<protein>
    <submittedName>
        <fullName evidence="1">Uncharacterized protein</fullName>
    </submittedName>
</protein>
<gene>
    <name evidence="1" type="ORF">N8T08_009342</name>
</gene>
<comment type="caution">
    <text evidence="1">The sequence shown here is derived from an EMBL/GenBank/DDBJ whole genome shotgun (WGS) entry which is preliminary data.</text>
</comment>
<dbReference type="EMBL" id="JAOPJF010000068">
    <property type="protein sequence ID" value="KAK1141175.1"/>
    <property type="molecule type" value="Genomic_DNA"/>
</dbReference>
<evidence type="ECO:0000313" key="1">
    <source>
        <dbReference type="EMBL" id="KAK1141175.1"/>
    </source>
</evidence>
<accession>A0ACC3AUB3</accession>
<evidence type="ECO:0000313" key="2">
    <source>
        <dbReference type="Proteomes" id="UP001177260"/>
    </source>
</evidence>
<keyword evidence="2" id="KW-1185">Reference proteome</keyword>